<dbReference type="EMBL" id="CP080429">
    <property type="protein sequence ID" value="QYJ68943.1"/>
    <property type="molecule type" value="Genomic_DNA"/>
</dbReference>
<sequence length="212" mass="24277">MKHYLPYAVSIALAILLLHQCQKYNHNTTIANQNQAALTDSLKHYQNKLGTTTASIKTLQATHKKQLSALLGKDREIEKLKQEFANIKTVVKYKTVTQFDTIKVFFEQPIREYDFVRAGKVNHKHYSFSYSADNVGFTLEDLTIPNKVTIITGVKRKWFLGKQYITTDVTNSNPYVTVTNLKAAEVQIPQPWYKKWYVWLAAGFVTSTVIAN</sequence>
<protein>
    <submittedName>
        <fullName evidence="1">Uncharacterized protein</fullName>
    </submittedName>
</protein>
<evidence type="ECO:0000313" key="1">
    <source>
        <dbReference type="EMBL" id="QYJ68943.1"/>
    </source>
</evidence>
<accession>A0ABX8V7W9</accession>
<organism evidence="1 2">
    <name type="scientific">Flavobacterium litorale</name>
    <dbReference type="NCBI Taxonomy" id="2856519"/>
    <lineage>
        <taxon>Bacteria</taxon>
        <taxon>Pseudomonadati</taxon>
        <taxon>Bacteroidota</taxon>
        <taxon>Flavobacteriia</taxon>
        <taxon>Flavobacteriales</taxon>
        <taxon>Flavobacteriaceae</taxon>
        <taxon>Flavobacterium</taxon>
    </lineage>
</organism>
<name>A0ABX8V7W9_9FLAO</name>
<dbReference type="RefSeq" id="WP_220641281.1">
    <property type="nucleotide sequence ID" value="NZ_CP080429.1"/>
</dbReference>
<dbReference type="Proteomes" id="UP000825381">
    <property type="component" value="Chromosome"/>
</dbReference>
<gene>
    <name evidence="1" type="ORF">K1I41_03395</name>
</gene>
<keyword evidence="2" id="KW-1185">Reference proteome</keyword>
<proteinExistence type="predicted"/>
<reference evidence="1 2" key="1">
    <citation type="submission" date="2021-07" db="EMBL/GenBank/DDBJ databases">
        <title>Flavobacterium WSW3-B6 sp.nov, isolated from seaweed.</title>
        <authorList>
            <person name="Muhammad N."/>
            <person name="Ho H."/>
            <person name="Lee Y.-J."/>
            <person name="Nguyen T."/>
            <person name="Ho J."/>
            <person name="Kim S.-G."/>
        </authorList>
    </citation>
    <scope>NUCLEOTIDE SEQUENCE [LARGE SCALE GENOMIC DNA]</scope>
    <source>
        <strain evidence="1 2">WSW3-B6</strain>
    </source>
</reference>
<evidence type="ECO:0000313" key="2">
    <source>
        <dbReference type="Proteomes" id="UP000825381"/>
    </source>
</evidence>